<reference evidence="2 3" key="1">
    <citation type="journal article" date="2014" name="Nat. Commun.">
        <title>Multiple recent horizontal transfers of a large genomic region in cheese making fungi.</title>
        <authorList>
            <person name="Cheeseman K."/>
            <person name="Ropars J."/>
            <person name="Renault P."/>
            <person name="Dupont J."/>
            <person name="Gouzy J."/>
            <person name="Branca A."/>
            <person name="Abraham A.L."/>
            <person name="Ceppi M."/>
            <person name="Conseiller E."/>
            <person name="Debuchy R."/>
            <person name="Malagnac F."/>
            <person name="Goarin A."/>
            <person name="Silar P."/>
            <person name="Lacoste S."/>
            <person name="Sallet E."/>
            <person name="Bensimon A."/>
            <person name="Giraud T."/>
            <person name="Brygoo Y."/>
        </authorList>
    </citation>
    <scope>NUCLEOTIDE SEQUENCE [LARGE SCALE GENOMIC DNA]</scope>
    <source>
        <strain evidence="3">FM 013</strain>
    </source>
</reference>
<evidence type="ECO:0000256" key="1">
    <source>
        <dbReference type="SAM" id="SignalP"/>
    </source>
</evidence>
<dbReference type="EMBL" id="HG793140">
    <property type="protein sequence ID" value="CRL22303.1"/>
    <property type="molecule type" value="Genomic_DNA"/>
</dbReference>
<sequence>MFSITTIILGLFYLLLFTDVGTCKPITEDQDITVLFQNDGNWTTHADKSSAILVLNPSNRKDAVDTCASYGEELLDCKYLSAFYHQLQ</sequence>
<evidence type="ECO:0000313" key="3">
    <source>
        <dbReference type="Proteomes" id="UP000053732"/>
    </source>
</evidence>
<name>A0A0G4P7I7_PENC3</name>
<proteinExistence type="predicted"/>
<organism evidence="2 3">
    <name type="scientific">Penicillium camemberti (strain FM 013)</name>
    <dbReference type="NCBI Taxonomy" id="1429867"/>
    <lineage>
        <taxon>Eukaryota</taxon>
        <taxon>Fungi</taxon>
        <taxon>Dikarya</taxon>
        <taxon>Ascomycota</taxon>
        <taxon>Pezizomycotina</taxon>
        <taxon>Eurotiomycetes</taxon>
        <taxon>Eurotiomycetidae</taxon>
        <taxon>Eurotiales</taxon>
        <taxon>Aspergillaceae</taxon>
        <taxon>Penicillium</taxon>
    </lineage>
</organism>
<gene>
    <name evidence="2" type="ORF">PCAMFM013_S007g000284</name>
</gene>
<keyword evidence="3" id="KW-1185">Reference proteome</keyword>
<keyword evidence="1" id="KW-0732">Signal</keyword>
<feature type="chain" id="PRO_5005195456" evidence="1">
    <location>
        <begin position="24"/>
        <end position="88"/>
    </location>
</feature>
<dbReference type="AlphaFoldDB" id="A0A0G4P7I7"/>
<evidence type="ECO:0000313" key="2">
    <source>
        <dbReference type="EMBL" id="CRL22303.1"/>
    </source>
</evidence>
<accession>A0A0G4P7I7</accession>
<dbReference type="STRING" id="1429867.A0A0G4P7I7"/>
<protein>
    <submittedName>
        <fullName evidence="2">Str. FM013</fullName>
    </submittedName>
</protein>
<feature type="signal peptide" evidence="1">
    <location>
        <begin position="1"/>
        <end position="23"/>
    </location>
</feature>
<dbReference type="Proteomes" id="UP000053732">
    <property type="component" value="Unassembled WGS sequence"/>
</dbReference>